<evidence type="ECO:0000313" key="3">
    <source>
        <dbReference type="EMBL" id="BCB74998.1"/>
    </source>
</evidence>
<feature type="region of interest" description="Disordered" evidence="1">
    <location>
        <begin position="494"/>
        <end position="597"/>
    </location>
</feature>
<keyword evidence="4" id="KW-1185">Reference proteome</keyword>
<reference evidence="3 4" key="1">
    <citation type="submission" date="2020-03" db="EMBL/GenBank/DDBJ databases">
        <title>Whole genome shotgun sequence of Phytohabitans flavus NBRC 107702.</title>
        <authorList>
            <person name="Komaki H."/>
            <person name="Tamura T."/>
        </authorList>
    </citation>
    <scope>NUCLEOTIDE SEQUENCE [LARGE SCALE GENOMIC DNA]</scope>
    <source>
        <strain evidence="3 4">NBRC 107702</strain>
    </source>
</reference>
<organism evidence="3 4">
    <name type="scientific">Phytohabitans flavus</name>
    <dbReference type="NCBI Taxonomy" id="1076124"/>
    <lineage>
        <taxon>Bacteria</taxon>
        <taxon>Bacillati</taxon>
        <taxon>Actinomycetota</taxon>
        <taxon>Actinomycetes</taxon>
        <taxon>Micromonosporales</taxon>
        <taxon>Micromonosporaceae</taxon>
    </lineage>
</organism>
<dbReference type="Proteomes" id="UP000502508">
    <property type="component" value="Chromosome"/>
</dbReference>
<dbReference type="InterPro" id="IPR008979">
    <property type="entry name" value="Galactose-bd-like_sf"/>
</dbReference>
<dbReference type="KEGG" id="pfla:Pflav_014080"/>
<dbReference type="Gene3D" id="2.60.120.260">
    <property type="entry name" value="Galactose-binding domain-like"/>
    <property type="match status" value="1"/>
</dbReference>
<dbReference type="InterPro" id="IPR000421">
    <property type="entry name" value="FA58C"/>
</dbReference>
<dbReference type="PROSITE" id="PS50022">
    <property type="entry name" value="FA58C_3"/>
    <property type="match status" value="1"/>
</dbReference>
<accession>A0A6F8XMI1</accession>
<dbReference type="EMBL" id="AP022870">
    <property type="protein sequence ID" value="BCB74998.1"/>
    <property type="molecule type" value="Genomic_DNA"/>
</dbReference>
<dbReference type="Pfam" id="PF00754">
    <property type="entry name" value="F5_F8_type_C"/>
    <property type="match status" value="1"/>
</dbReference>
<protein>
    <recommendedName>
        <fullName evidence="2">F5/8 type C domain-containing protein</fullName>
    </recommendedName>
</protein>
<name>A0A6F8XMI1_9ACTN</name>
<reference evidence="3 4" key="2">
    <citation type="submission" date="2020-03" db="EMBL/GenBank/DDBJ databases">
        <authorList>
            <person name="Ichikawa N."/>
            <person name="Kimura A."/>
            <person name="Kitahashi Y."/>
            <person name="Uohara A."/>
        </authorList>
    </citation>
    <scope>NUCLEOTIDE SEQUENCE [LARGE SCALE GENOMIC DNA]</scope>
    <source>
        <strain evidence="3 4">NBRC 107702</strain>
    </source>
</reference>
<sequence length="724" mass="73822">MAVVGADPGDVVTAMASEFAAEPDVVTVFGRLDDWSLVETVWPIAVPPGSQGRLAISGAGAPAPGLAARLASELTATVIAPRADALLVPGGSIFAVDGWLRYDASGSTNSAGRRTPAPEWESDVDTAVAAPDGLVVLPVPAGLWIFPDLPGAPPPGLDDLAYSVPLHGRRPVLLVGRPGFPAPPEGAIVAVARALPPPLRRRLVLAPYGPVPDLPAAAARLAREAGHSVTVATGVPVLAAAAGLVSLAIDETAAGGWMPLATTLTFPPSAPARPSGPVRGLDGYPQLDEHVFQLDERWVAEVTQSGLWVRPPRRETGADLVRGHPWTPASVRVFVGLPGDPPGPSVLPLLGALLARLPAATGMRVRLVPEPFAAAALPPPAGGTPMELDVRRAIVLDPSVAAPAAQQVTRPPAVLARPTEVSAASAEPANAQTAILPRPAVAPALPGSAARRPEPEPPAPVPGKHRIRVRGRWAPVTAAAAVLTVATTAAYALGRTPAPTPPPPAAQAPQAAAPQASSTLDPGTPLALPTEATASPQAGPSSTLGTVAAAGSAGAAGTPRPAAPTTTSAVPSGRPTTAKPPQAPTELPGLVNTSGRNLALDGTATASTVERSGALGAANTVDGDPATRWASEHVSDPQWLTVDLGAVWQVSQVRLHWQSSYATGYRVDLSTDGVTWQTVYRTSQGSGGVNQVAVPKTPARFVRMMGTARASARYGYSLWELEVR</sequence>
<gene>
    <name evidence="3" type="ORF">Pflav_014080</name>
</gene>
<feature type="domain" description="F5/8 type C" evidence="2">
    <location>
        <begin position="583"/>
        <end position="724"/>
    </location>
</feature>
<dbReference type="SUPFAM" id="SSF49785">
    <property type="entry name" value="Galactose-binding domain-like"/>
    <property type="match status" value="1"/>
</dbReference>
<feature type="compositionally biased region" description="Low complexity" evidence="1">
    <location>
        <begin position="541"/>
        <end position="573"/>
    </location>
</feature>
<feature type="compositionally biased region" description="Low complexity" evidence="1">
    <location>
        <begin position="507"/>
        <end position="516"/>
    </location>
</feature>
<feature type="region of interest" description="Disordered" evidence="1">
    <location>
        <begin position="419"/>
        <end position="466"/>
    </location>
</feature>
<proteinExistence type="predicted"/>
<evidence type="ECO:0000259" key="2">
    <source>
        <dbReference type="PROSITE" id="PS50022"/>
    </source>
</evidence>
<dbReference type="AlphaFoldDB" id="A0A6F8XMI1"/>
<evidence type="ECO:0000256" key="1">
    <source>
        <dbReference type="SAM" id="MobiDB-lite"/>
    </source>
</evidence>
<evidence type="ECO:0000313" key="4">
    <source>
        <dbReference type="Proteomes" id="UP000502508"/>
    </source>
</evidence>